<keyword evidence="3" id="KW-1185">Reference proteome</keyword>
<dbReference type="InterPro" id="IPR052018">
    <property type="entry name" value="PHP_domain"/>
</dbReference>
<dbReference type="SUPFAM" id="SSF89550">
    <property type="entry name" value="PHP domain-like"/>
    <property type="match status" value="1"/>
</dbReference>
<dbReference type="AlphaFoldDB" id="A0A3N6Q041"/>
<proteinExistence type="predicted"/>
<dbReference type="InterPro" id="IPR004013">
    <property type="entry name" value="PHP_dom"/>
</dbReference>
<organism evidence="2 3">
    <name type="scientific">Okeania hirsuta</name>
    <dbReference type="NCBI Taxonomy" id="1458930"/>
    <lineage>
        <taxon>Bacteria</taxon>
        <taxon>Bacillati</taxon>
        <taxon>Cyanobacteriota</taxon>
        <taxon>Cyanophyceae</taxon>
        <taxon>Oscillatoriophycideae</taxon>
        <taxon>Oscillatoriales</taxon>
        <taxon>Microcoleaceae</taxon>
        <taxon>Okeania</taxon>
    </lineage>
</organism>
<dbReference type="InterPro" id="IPR016195">
    <property type="entry name" value="Pol/histidinol_Pase-like"/>
</dbReference>
<dbReference type="OrthoDB" id="9804333at2"/>
<dbReference type="PANTHER" id="PTHR42924:SF3">
    <property type="entry name" value="POLYMERASE_HISTIDINOL PHOSPHATASE N-TERMINAL DOMAIN-CONTAINING PROTEIN"/>
    <property type="match status" value="1"/>
</dbReference>
<evidence type="ECO:0000313" key="2">
    <source>
        <dbReference type="EMBL" id="RQH51426.1"/>
    </source>
</evidence>
<dbReference type="RefSeq" id="WP_124154349.1">
    <property type="nucleotide sequence ID" value="NZ_CAWOLW010000113.1"/>
</dbReference>
<dbReference type="Proteomes" id="UP000269154">
    <property type="component" value="Unassembled WGS sequence"/>
</dbReference>
<name>A0A3N6Q041_9CYAN</name>
<evidence type="ECO:0000259" key="1">
    <source>
        <dbReference type="SMART" id="SM00481"/>
    </source>
</evidence>
<dbReference type="SMART" id="SM00481">
    <property type="entry name" value="POLIIIAc"/>
    <property type="match status" value="1"/>
</dbReference>
<dbReference type="PANTHER" id="PTHR42924">
    <property type="entry name" value="EXONUCLEASE"/>
    <property type="match status" value="1"/>
</dbReference>
<dbReference type="Pfam" id="PF02811">
    <property type="entry name" value="PHP"/>
    <property type="match status" value="1"/>
</dbReference>
<dbReference type="GO" id="GO:0035312">
    <property type="term" value="F:5'-3' DNA exonuclease activity"/>
    <property type="evidence" value="ECO:0007669"/>
    <property type="project" value="TreeGrafter"/>
</dbReference>
<reference evidence="2 3" key="1">
    <citation type="journal article" date="2018" name="ACS Chem. Biol.">
        <title>Ketoreductase domain dysfunction expands chemodiversity: malyngamide biosynthesis in the cyanobacterium Okeania hirsuta.</title>
        <authorList>
            <person name="Moss N.A."/>
            <person name="Leao T."/>
            <person name="Rankin M."/>
            <person name="McCullough T.M."/>
            <person name="Qu P."/>
            <person name="Korobeynikov A."/>
            <person name="Smith J.L."/>
            <person name="Gerwick L."/>
            <person name="Gerwick W.H."/>
        </authorList>
    </citation>
    <scope>NUCLEOTIDE SEQUENCE [LARGE SCALE GENOMIC DNA]</scope>
    <source>
        <strain evidence="2 3">PAB10Feb10-1</strain>
    </source>
</reference>
<dbReference type="CDD" id="cd07438">
    <property type="entry name" value="PHP_HisPPase_AMP"/>
    <property type="match status" value="1"/>
</dbReference>
<gene>
    <name evidence="2" type="ORF">D5R40_05940</name>
</gene>
<feature type="domain" description="Polymerase/histidinol phosphatase N-terminal" evidence="1">
    <location>
        <begin position="38"/>
        <end position="113"/>
    </location>
</feature>
<evidence type="ECO:0000313" key="3">
    <source>
        <dbReference type="Proteomes" id="UP000269154"/>
    </source>
</evidence>
<comment type="caution">
    <text evidence="2">The sequence shown here is derived from an EMBL/GenBank/DDBJ whole genome shotgun (WGS) entry which is preliminary data.</text>
</comment>
<dbReference type="EMBL" id="RCBY01000020">
    <property type="protein sequence ID" value="RQH51426.1"/>
    <property type="molecule type" value="Genomic_DNA"/>
</dbReference>
<sequence length="237" mass="26306">MSINIALAPDLTNRVANNYSQIKQIFETIDAHSCPYYYNFHLHTIYSDGKLKPESLMEQAIAIGLKGLAITDHHTVAGYQVAKSWLENWKSNDGDRERLAPTLWSGVEINANLINIEVHILGYGFNPEHSSLQPYLTGKATQGQEYQATNVITAIQQAGGLAVLAHPCRYKRSATDLIKAAAKLGIDGVETYYGYTHTKPWYPSPKQTEQVKKLSATYGLLNTCGTDTHGKNLLLRL</sequence>
<dbReference type="GO" id="GO:0004534">
    <property type="term" value="F:5'-3' RNA exonuclease activity"/>
    <property type="evidence" value="ECO:0007669"/>
    <property type="project" value="TreeGrafter"/>
</dbReference>
<dbReference type="InterPro" id="IPR003141">
    <property type="entry name" value="Pol/His_phosphatase_N"/>
</dbReference>
<accession>A0A3N6Q041</accession>
<protein>
    <submittedName>
        <fullName evidence="2">PHP domain-containing protein</fullName>
    </submittedName>
</protein>
<dbReference type="Gene3D" id="3.20.20.140">
    <property type="entry name" value="Metal-dependent hydrolases"/>
    <property type="match status" value="1"/>
</dbReference>